<dbReference type="PROSITE" id="PS50005">
    <property type="entry name" value="TPR"/>
    <property type="match status" value="1"/>
</dbReference>
<dbReference type="InterPro" id="IPR019734">
    <property type="entry name" value="TPR_rpt"/>
</dbReference>
<dbReference type="Pfam" id="PF14559">
    <property type="entry name" value="TPR_19"/>
    <property type="match status" value="1"/>
</dbReference>
<dbReference type="SUPFAM" id="SSF48452">
    <property type="entry name" value="TPR-like"/>
    <property type="match status" value="2"/>
</dbReference>
<proteinExistence type="predicted"/>
<keyword evidence="2" id="KW-0732">Signal</keyword>
<feature type="repeat" description="TPR" evidence="1">
    <location>
        <begin position="66"/>
        <end position="99"/>
    </location>
</feature>
<dbReference type="KEGG" id="das:Daes_0578"/>
<protein>
    <submittedName>
        <fullName evidence="3">Tetratricopeptide domain protein</fullName>
    </submittedName>
</protein>
<dbReference type="AlphaFoldDB" id="E6VYD9"/>
<evidence type="ECO:0000256" key="1">
    <source>
        <dbReference type="PROSITE-ProRule" id="PRU00339"/>
    </source>
</evidence>
<dbReference type="eggNOG" id="COG4235">
    <property type="taxonomic scope" value="Bacteria"/>
</dbReference>
<keyword evidence="4" id="KW-1185">Reference proteome</keyword>
<evidence type="ECO:0000313" key="3">
    <source>
        <dbReference type="EMBL" id="ADU61597.1"/>
    </source>
</evidence>
<keyword evidence="1" id="KW-0802">TPR repeat</keyword>
<dbReference type="Pfam" id="PF13432">
    <property type="entry name" value="TPR_16"/>
    <property type="match status" value="2"/>
</dbReference>
<dbReference type="PANTHER" id="PTHR12558:SF13">
    <property type="entry name" value="CELL DIVISION CYCLE PROTEIN 27 HOMOLOG"/>
    <property type="match status" value="1"/>
</dbReference>
<accession>E6VYD9</accession>
<evidence type="ECO:0000256" key="2">
    <source>
        <dbReference type="SAM" id="SignalP"/>
    </source>
</evidence>
<dbReference type="PANTHER" id="PTHR12558">
    <property type="entry name" value="CELL DIVISION CYCLE 16,23,27"/>
    <property type="match status" value="1"/>
</dbReference>
<reference evidence="3 4" key="2">
    <citation type="journal article" date="2014" name="Genome Announc.">
        <title>Complete Genome Sequence of the Subsurface, Mesophilic Sulfate-Reducing Bacterium Desulfovibrio aespoeensis Aspo-2.</title>
        <authorList>
            <person name="Pedersen K."/>
            <person name="Bengtsson A."/>
            <person name="Edlund J."/>
            <person name="Rabe L."/>
            <person name="Hazen T."/>
            <person name="Chakraborty R."/>
            <person name="Goodwin L."/>
            <person name="Shapiro N."/>
        </authorList>
    </citation>
    <scope>NUCLEOTIDE SEQUENCE [LARGE SCALE GENOMIC DNA]</scope>
    <source>
        <strain evidence="4">ATCC 700646 / DSM 10631 / Aspo-2</strain>
    </source>
</reference>
<feature type="chain" id="PRO_5003213790" evidence="2">
    <location>
        <begin position="23"/>
        <end position="390"/>
    </location>
</feature>
<dbReference type="RefSeq" id="WP_013513533.1">
    <property type="nucleotide sequence ID" value="NC_014844.1"/>
</dbReference>
<dbReference type="Proteomes" id="UP000002191">
    <property type="component" value="Chromosome"/>
</dbReference>
<dbReference type="InterPro" id="IPR011990">
    <property type="entry name" value="TPR-like_helical_dom_sf"/>
</dbReference>
<reference evidence="4" key="1">
    <citation type="submission" date="2010-12" db="EMBL/GenBank/DDBJ databases">
        <title>Complete sequence of Desulfovibrio aespoeensis Aspo-2.</title>
        <authorList>
            <consortium name="US DOE Joint Genome Institute"/>
            <person name="Lucas S."/>
            <person name="Copeland A."/>
            <person name="Lapidus A."/>
            <person name="Cheng J.-F."/>
            <person name="Goodwin L."/>
            <person name="Pitluck S."/>
            <person name="Chertkov O."/>
            <person name="Misra M."/>
            <person name="Detter J.C."/>
            <person name="Han C."/>
            <person name="Tapia R."/>
            <person name="Land M."/>
            <person name="Hauser L."/>
            <person name="Kyrpides N."/>
            <person name="Ivanova N."/>
            <person name="Ovchinnikova G."/>
            <person name="Pedersen K."/>
            <person name="Jagevall S."/>
            <person name="Hazen T."/>
            <person name="Woyke T."/>
        </authorList>
    </citation>
    <scope>NUCLEOTIDE SEQUENCE [LARGE SCALE GENOMIC DNA]</scope>
    <source>
        <strain evidence="4">ATCC 700646 / DSM 10631 / Aspo-2</strain>
    </source>
</reference>
<name>E6VYD9_PSEA9</name>
<organism evidence="3 4">
    <name type="scientific">Pseudodesulfovibrio aespoeensis (strain ATCC 700646 / DSM 10631 / Aspo-2)</name>
    <name type="common">Desulfovibrio aespoeensis</name>
    <dbReference type="NCBI Taxonomy" id="643562"/>
    <lineage>
        <taxon>Bacteria</taxon>
        <taxon>Pseudomonadati</taxon>
        <taxon>Thermodesulfobacteriota</taxon>
        <taxon>Desulfovibrionia</taxon>
        <taxon>Desulfovibrionales</taxon>
        <taxon>Desulfovibrionaceae</taxon>
    </lineage>
</organism>
<dbReference type="STRING" id="643562.Daes_0578"/>
<dbReference type="EMBL" id="CP002431">
    <property type="protein sequence ID" value="ADU61597.1"/>
    <property type="molecule type" value="Genomic_DNA"/>
</dbReference>
<evidence type="ECO:0000313" key="4">
    <source>
        <dbReference type="Proteomes" id="UP000002191"/>
    </source>
</evidence>
<dbReference type="Gene3D" id="1.25.40.10">
    <property type="entry name" value="Tetratricopeptide repeat domain"/>
    <property type="match status" value="3"/>
</dbReference>
<dbReference type="HOGENOM" id="CLU_060079_0_0_7"/>
<feature type="signal peptide" evidence="2">
    <location>
        <begin position="1"/>
        <end position="22"/>
    </location>
</feature>
<sequence precursor="true">MSMKRILFLVLAIVVAAVPAYAGESLPPLARQALHTAQVRMDAGQFADAALVLREYMAQAGETVPSHIYLMLGSAHHQNNDRKKTLDAFQAGLKAYPDNDQLARNCAVACYELGRHADAGRLFEKAYALKTPRDPALLFHAGSAYYSGEDFSAAARVLERLLADQAQPEKDWVRLAVHAHLEAGLSEKTEAILSRYLAINPDEAPYWELLAKLHMDREEYAKAGAALEICYRLREPSGKELERLASLYAYSDAPLMASATLLRARPDSADMEYGTRIARLYTAAGRPDEAMRLLSRYDRSASLAGKKGRILYDARRFREAEAELGEALGQGDGAAENVYLLGMCAWERRDWGAARDNFMKLLGDKSYSRLVKVPLVVIEDIETARRESGD</sequence>
<dbReference type="OrthoDB" id="5448728at2"/>
<gene>
    <name evidence="3" type="ordered locus">Daes_0578</name>
</gene>